<sequence length="386" mass="41901">MEGENPWMATRKRARVTKACDVCSDRKKRCDSARPQCSRCARCGLNCTYVRADSSLHGQGKPLPSPEPLRRRRNPAPQRQAGGLGQRRGEPNSTQSMIPFPQETGPFAYQPASAFDYQDSTFFNSHFEPLNGQSFVPTSQFEPSNAPSIISTSHFELLNAQSFVPSGSFFVVNGNNPPSSIPSTIPSLHSHPQPWSVHSTTGDTLPSSYATSHDQTITPSSSLSSTHHTRIGSIARSSSNGEIRMCAPYPRPRPGAGPHFVPVPVSSQGQPGTALHDTTAPIYPQQHYNYIWSQHYDHHHALNFLMTPAMSFHPTPPSTPAQIISLLPGPPGPQDATAPTARWLSPDAPSRDIQPHLAGPAGSSGALGSFIMRCDEQGQGQIGRRF</sequence>
<gene>
    <name evidence="7" type="ORF">M427DRAFT_155391</name>
</gene>
<keyword evidence="3" id="KW-0804">Transcription</keyword>
<proteinExistence type="predicted"/>
<dbReference type="PROSITE" id="PS50048">
    <property type="entry name" value="ZN2_CY6_FUNGAL_2"/>
    <property type="match status" value="1"/>
</dbReference>
<feature type="domain" description="Zn(2)-C6 fungal-type" evidence="6">
    <location>
        <begin position="19"/>
        <end position="49"/>
    </location>
</feature>
<dbReference type="EMBL" id="KQ965762">
    <property type="protein sequence ID" value="KXS15470.1"/>
    <property type="molecule type" value="Genomic_DNA"/>
</dbReference>
<keyword evidence="4" id="KW-0539">Nucleus</keyword>
<dbReference type="OrthoDB" id="2123952at2759"/>
<dbReference type="PANTHER" id="PTHR31069">
    <property type="entry name" value="OLEATE-ACTIVATED TRANSCRIPTION FACTOR 1-RELATED"/>
    <property type="match status" value="1"/>
</dbReference>
<dbReference type="InterPro" id="IPR001138">
    <property type="entry name" value="Zn2Cys6_DnaBD"/>
</dbReference>
<evidence type="ECO:0000256" key="1">
    <source>
        <dbReference type="ARBA" id="ARBA00023015"/>
    </source>
</evidence>
<dbReference type="PROSITE" id="PS00463">
    <property type="entry name" value="ZN2_CY6_FUNGAL_1"/>
    <property type="match status" value="1"/>
</dbReference>
<evidence type="ECO:0000256" key="5">
    <source>
        <dbReference type="SAM" id="MobiDB-lite"/>
    </source>
</evidence>
<evidence type="ECO:0000313" key="7">
    <source>
        <dbReference type="EMBL" id="KXS15470.1"/>
    </source>
</evidence>
<feature type="region of interest" description="Disordered" evidence="5">
    <location>
        <begin position="55"/>
        <end position="99"/>
    </location>
</feature>
<dbReference type="AlphaFoldDB" id="A0A139AFD7"/>
<dbReference type="PANTHER" id="PTHR31069:SF32">
    <property type="entry name" value="ARGININE METABOLISM REGULATION PROTEIN II"/>
    <property type="match status" value="1"/>
</dbReference>
<evidence type="ECO:0000313" key="8">
    <source>
        <dbReference type="Proteomes" id="UP000070544"/>
    </source>
</evidence>
<feature type="region of interest" description="Disordered" evidence="5">
    <location>
        <begin position="188"/>
        <end position="243"/>
    </location>
</feature>
<dbReference type="GO" id="GO:0003677">
    <property type="term" value="F:DNA binding"/>
    <property type="evidence" value="ECO:0007669"/>
    <property type="project" value="UniProtKB-KW"/>
</dbReference>
<evidence type="ECO:0000256" key="3">
    <source>
        <dbReference type="ARBA" id="ARBA00023163"/>
    </source>
</evidence>
<dbReference type="SUPFAM" id="SSF57701">
    <property type="entry name" value="Zn2/Cys6 DNA-binding domain"/>
    <property type="match status" value="1"/>
</dbReference>
<keyword evidence="2" id="KW-0238">DNA-binding</keyword>
<dbReference type="CDD" id="cd00067">
    <property type="entry name" value="GAL4"/>
    <property type="match status" value="1"/>
</dbReference>
<accession>A0A139AFD7</accession>
<keyword evidence="8" id="KW-1185">Reference proteome</keyword>
<dbReference type="Pfam" id="PF00172">
    <property type="entry name" value="Zn_clus"/>
    <property type="match status" value="1"/>
</dbReference>
<evidence type="ECO:0000256" key="4">
    <source>
        <dbReference type="ARBA" id="ARBA00023242"/>
    </source>
</evidence>
<dbReference type="Proteomes" id="UP000070544">
    <property type="component" value="Unassembled WGS sequence"/>
</dbReference>
<dbReference type="InterPro" id="IPR036864">
    <property type="entry name" value="Zn2-C6_fun-type_DNA-bd_sf"/>
</dbReference>
<dbReference type="SMART" id="SM00066">
    <property type="entry name" value="GAL4"/>
    <property type="match status" value="1"/>
</dbReference>
<feature type="compositionally biased region" description="Polar residues" evidence="5">
    <location>
        <begin position="196"/>
        <end position="219"/>
    </location>
</feature>
<keyword evidence="1" id="KW-0805">Transcription regulation</keyword>
<name>A0A139AFD7_GONPJ</name>
<dbReference type="InterPro" id="IPR050675">
    <property type="entry name" value="OAF3"/>
</dbReference>
<dbReference type="Gene3D" id="4.10.240.10">
    <property type="entry name" value="Zn(2)-C6 fungal-type DNA-binding domain"/>
    <property type="match status" value="1"/>
</dbReference>
<protein>
    <recommendedName>
        <fullName evidence="6">Zn(2)-C6 fungal-type domain-containing protein</fullName>
    </recommendedName>
</protein>
<evidence type="ECO:0000259" key="6">
    <source>
        <dbReference type="PROSITE" id="PS50048"/>
    </source>
</evidence>
<evidence type="ECO:0000256" key="2">
    <source>
        <dbReference type="ARBA" id="ARBA00023125"/>
    </source>
</evidence>
<dbReference type="GO" id="GO:0000981">
    <property type="term" value="F:DNA-binding transcription factor activity, RNA polymerase II-specific"/>
    <property type="evidence" value="ECO:0007669"/>
    <property type="project" value="InterPro"/>
</dbReference>
<organism evidence="7 8">
    <name type="scientific">Gonapodya prolifera (strain JEL478)</name>
    <name type="common">Monoblepharis prolifera</name>
    <dbReference type="NCBI Taxonomy" id="1344416"/>
    <lineage>
        <taxon>Eukaryota</taxon>
        <taxon>Fungi</taxon>
        <taxon>Fungi incertae sedis</taxon>
        <taxon>Chytridiomycota</taxon>
        <taxon>Chytridiomycota incertae sedis</taxon>
        <taxon>Monoblepharidomycetes</taxon>
        <taxon>Monoblepharidales</taxon>
        <taxon>Gonapodyaceae</taxon>
        <taxon>Gonapodya</taxon>
    </lineage>
</organism>
<dbReference type="GO" id="GO:0008270">
    <property type="term" value="F:zinc ion binding"/>
    <property type="evidence" value="ECO:0007669"/>
    <property type="project" value="InterPro"/>
</dbReference>
<reference evidence="7 8" key="1">
    <citation type="journal article" date="2015" name="Genome Biol. Evol.">
        <title>Phylogenomic analyses indicate that early fungi evolved digesting cell walls of algal ancestors of land plants.</title>
        <authorList>
            <person name="Chang Y."/>
            <person name="Wang S."/>
            <person name="Sekimoto S."/>
            <person name="Aerts A.L."/>
            <person name="Choi C."/>
            <person name="Clum A."/>
            <person name="LaButti K.M."/>
            <person name="Lindquist E.A."/>
            <person name="Yee Ngan C."/>
            <person name="Ohm R.A."/>
            <person name="Salamov A.A."/>
            <person name="Grigoriev I.V."/>
            <person name="Spatafora J.W."/>
            <person name="Berbee M.L."/>
        </authorList>
    </citation>
    <scope>NUCLEOTIDE SEQUENCE [LARGE SCALE GENOMIC DNA]</scope>
    <source>
        <strain evidence="7 8">JEL478</strain>
    </source>
</reference>